<keyword evidence="1" id="KW-0540">Nuclease</keyword>
<gene>
    <name evidence="4" type="ORF">Edafosvirus3_79</name>
</gene>
<evidence type="ECO:0000256" key="3">
    <source>
        <dbReference type="SAM" id="MobiDB-lite"/>
    </source>
</evidence>
<reference evidence="4" key="1">
    <citation type="submission" date="2018-10" db="EMBL/GenBank/DDBJ databases">
        <title>Hidden diversity of soil giant viruses.</title>
        <authorList>
            <person name="Schulz F."/>
            <person name="Alteio L."/>
            <person name="Goudeau D."/>
            <person name="Ryan E.M."/>
            <person name="Malmstrom R.R."/>
            <person name="Blanchard J."/>
            <person name="Woyke T."/>
        </authorList>
    </citation>
    <scope>NUCLEOTIDE SEQUENCE</scope>
    <source>
        <strain evidence="4">EDV1</strain>
    </source>
</reference>
<evidence type="ECO:0000256" key="1">
    <source>
        <dbReference type="ARBA" id="ARBA00022722"/>
    </source>
</evidence>
<protein>
    <submittedName>
        <fullName evidence="4">Uncharacterized protein</fullName>
    </submittedName>
</protein>
<name>A0A3G4ZVH5_9VIRU</name>
<dbReference type="GO" id="GO:0016787">
    <property type="term" value="F:hydrolase activity"/>
    <property type="evidence" value="ECO:0007669"/>
    <property type="project" value="UniProtKB-KW"/>
</dbReference>
<proteinExistence type="predicted"/>
<dbReference type="EMBL" id="MK072068">
    <property type="protein sequence ID" value="AYV78001.1"/>
    <property type="molecule type" value="Genomic_DNA"/>
</dbReference>
<evidence type="ECO:0000256" key="2">
    <source>
        <dbReference type="ARBA" id="ARBA00022801"/>
    </source>
</evidence>
<evidence type="ECO:0000313" key="4">
    <source>
        <dbReference type="EMBL" id="AYV78001.1"/>
    </source>
</evidence>
<dbReference type="SUPFAM" id="SSF54060">
    <property type="entry name" value="His-Me finger endonucleases"/>
    <property type="match status" value="2"/>
</dbReference>
<dbReference type="PANTHER" id="PTHR33607">
    <property type="entry name" value="ENDONUCLEASE-1"/>
    <property type="match status" value="1"/>
</dbReference>
<dbReference type="Pfam" id="PF04231">
    <property type="entry name" value="Endonuclease_1"/>
    <property type="match status" value="1"/>
</dbReference>
<feature type="compositionally biased region" description="Low complexity" evidence="3">
    <location>
        <begin position="438"/>
        <end position="447"/>
    </location>
</feature>
<sequence>MSQISFNPCIECIENLRNKLFKLKTDYGMIEYRRAKDIALKNFYDIYSGFSSEEINKLVKNGKKFNVDHIIPSEIMTPGERYDNFLFINKEPYHDLHLIMPTLSEINTLRANYVFGSFTDRDKMITKIKSLKAQTKDTSIINGDKIFNNTPIPAKKAESPTTVSRESSLMPLDLGGIRSLPTYNDNYVDANTTMPGRRKGRCEVGSCIFQPSLRFSGDIARITFYFYLMYGYDPSIRPHTFDVPWLGNVYDDQCKGFSFVKFKKFFIDHIVDYYNWSRNDPISVEETNRNKIIMEKIQIPNIFIGYYDQKCSKENCTKDDRYVNSSHAMIEELFFGKTHDHKKYKDMTFFVDEGAVVKPYIAKYDIDLNSHLKKEMDDTVSEKIINTDCAKKIFSDNYLNSKKLIKDSVKFTVTETLPTTTPAPVPAKRRGPIPARRPVPATSSVTPPVTPPMIPPVTPPVTTRATTSIVPTVTPPVTPRATTSIVPTVTPPVTPRATTPIVPTAIPSVTTPVSLPTTVPSKVQSGGNINDINYKKYIKYKTKYLNLKNKKN</sequence>
<dbReference type="PANTHER" id="PTHR33607:SF2">
    <property type="entry name" value="ENDONUCLEASE-1"/>
    <property type="match status" value="1"/>
</dbReference>
<feature type="region of interest" description="Disordered" evidence="3">
    <location>
        <begin position="421"/>
        <end position="454"/>
    </location>
</feature>
<dbReference type="InterPro" id="IPR007346">
    <property type="entry name" value="Endonuclease-I"/>
</dbReference>
<keyword evidence="2" id="KW-0378">Hydrolase</keyword>
<dbReference type="GO" id="GO:0004518">
    <property type="term" value="F:nuclease activity"/>
    <property type="evidence" value="ECO:0007669"/>
    <property type="project" value="UniProtKB-KW"/>
</dbReference>
<organism evidence="4">
    <name type="scientific">Edafosvirus sp</name>
    <dbReference type="NCBI Taxonomy" id="2487765"/>
    <lineage>
        <taxon>Viruses</taxon>
        <taxon>Varidnaviria</taxon>
        <taxon>Bamfordvirae</taxon>
        <taxon>Nucleocytoviricota</taxon>
        <taxon>Megaviricetes</taxon>
        <taxon>Imitervirales</taxon>
        <taxon>Mimiviridae</taxon>
        <taxon>Klosneuvirinae</taxon>
    </lineage>
</organism>
<accession>A0A3G4ZVH5</accession>
<dbReference type="InterPro" id="IPR044925">
    <property type="entry name" value="His-Me_finger_sf"/>
</dbReference>